<dbReference type="InterPro" id="IPR006143">
    <property type="entry name" value="RND_pump_MFP"/>
</dbReference>
<proteinExistence type="inferred from homology"/>
<dbReference type="GO" id="GO:0005886">
    <property type="term" value="C:plasma membrane"/>
    <property type="evidence" value="ECO:0007669"/>
    <property type="project" value="TreeGrafter"/>
</dbReference>
<dbReference type="NCBIfam" id="TIGR01730">
    <property type="entry name" value="RND_mfp"/>
    <property type="match status" value="1"/>
</dbReference>
<evidence type="ECO:0000256" key="3">
    <source>
        <dbReference type="SAM" id="MobiDB-lite"/>
    </source>
</evidence>
<dbReference type="Pfam" id="PF25876">
    <property type="entry name" value="HH_MFP_RND"/>
    <property type="match status" value="1"/>
</dbReference>
<dbReference type="Pfam" id="PF25967">
    <property type="entry name" value="RND-MFP_C"/>
    <property type="match status" value="1"/>
</dbReference>
<dbReference type="InterPro" id="IPR058624">
    <property type="entry name" value="MdtA-like_HH"/>
</dbReference>
<feature type="domain" description="Multidrug resistance protein MdtA-like barrel-sandwich hybrid" evidence="5">
    <location>
        <begin position="78"/>
        <end position="219"/>
    </location>
</feature>
<dbReference type="Gene3D" id="1.10.287.470">
    <property type="entry name" value="Helix hairpin bin"/>
    <property type="match status" value="1"/>
</dbReference>
<evidence type="ECO:0000313" key="9">
    <source>
        <dbReference type="Proteomes" id="UP000552700"/>
    </source>
</evidence>
<sequence>MPILALGNSMAWRDAAGSLRHGMKRTGVGVAVICAVAACSPKKEREKPVPEAGYITVSTRDVPLTVELAGRTAAYEMSDVRPQVSGIVRSRLFTEGSLVRQGQTLYQIDSSLYRAAARQAQANLASARAAQAAAAALAERYRPLAQIEAVSKQEYANAVASAGQAAAAVEQNRAALETANINLGFTRVPAPITGRIGRSLVTTGALVTTGQADPMTTIQRLDPIFVDIQQSSAELLTLRRSLASGGAIPSSTAVRLTLEDGSTYPAEGRLEFSEAMVAPDTGTVTLRARFPNPQGVLLPGMYVRAQMSQQTLTNGILVPQAGLSRNPRGEATVLVVSGAAGNKGAAQTSAIAQLRTVKADRTYGAYWLVTSGLKPGEKVIVEGLSRIKPGQPIRPLPAGSKPKPPQGKASGPASR</sequence>
<dbReference type="GO" id="GO:0046677">
    <property type="term" value="P:response to antibiotic"/>
    <property type="evidence" value="ECO:0007669"/>
    <property type="project" value="TreeGrafter"/>
</dbReference>
<evidence type="ECO:0000259" key="7">
    <source>
        <dbReference type="Pfam" id="PF25967"/>
    </source>
</evidence>
<dbReference type="InterPro" id="IPR058627">
    <property type="entry name" value="MdtA-like_C"/>
</dbReference>
<evidence type="ECO:0000259" key="4">
    <source>
        <dbReference type="Pfam" id="PF25876"/>
    </source>
</evidence>
<dbReference type="GO" id="GO:0030313">
    <property type="term" value="C:cell envelope"/>
    <property type="evidence" value="ECO:0007669"/>
    <property type="project" value="UniProtKB-SubCell"/>
</dbReference>
<evidence type="ECO:0000259" key="5">
    <source>
        <dbReference type="Pfam" id="PF25917"/>
    </source>
</evidence>
<dbReference type="InterPro" id="IPR058625">
    <property type="entry name" value="MdtA-like_BSH"/>
</dbReference>
<dbReference type="Gene3D" id="2.40.420.20">
    <property type="match status" value="1"/>
</dbReference>
<evidence type="ECO:0000256" key="1">
    <source>
        <dbReference type="ARBA" id="ARBA00004196"/>
    </source>
</evidence>
<dbReference type="AlphaFoldDB" id="A0A841J6S0"/>
<feature type="domain" description="Multidrug resistance protein MdtA-like beta-barrel" evidence="6">
    <location>
        <begin position="223"/>
        <end position="309"/>
    </location>
</feature>
<feature type="region of interest" description="Disordered" evidence="3">
    <location>
        <begin position="385"/>
        <end position="415"/>
    </location>
</feature>
<comment type="subcellular location">
    <subcellularLocation>
        <location evidence="1">Cell envelope</location>
    </subcellularLocation>
</comment>
<dbReference type="PANTHER" id="PTHR30158">
    <property type="entry name" value="ACRA/E-RELATED COMPONENT OF DRUG EFFLUX TRANSPORTER"/>
    <property type="match status" value="1"/>
</dbReference>
<reference evidence="8 9" key="1">
    <citation type="submission" date="2020-08" db="EMBL/GenBank/DDBJ databases">
        <title>Genomic Encyclopedia of Type Strains, Phase IV (KMG-IV): sequencing the most valuable type-strain genomes for metagenomic binning, comparative biology and taxonomic classification.</title>
        <authorList>
            <person name="Goeker M."/>
        </authorList>
    </citation>
    <scope>NUCLEOTIDE SEQUENCE [LARGE SCALE GENOMIC DNA]</scope>
    <source>
        <strain evidence="8 9">DSM 102255</strain>
    </source>
</reference>
<protein>
    <submittedName>
        <fullName evidence="8">Membrane fusion protein (Multidrug efflux system)</fullName>
    </submittedName>
</protein>
<dbReference type="SUPFAM" id="SSF111369">
    <property type="entry name" value="HlyD-like secretion proteins"/>
    <property type="match status" value="1"/>
</dbReference>
<accession>A0A841J6S0</accession>
<gene>
    <name evidence="8" type="ORF">FHS92_001977</name>
</gene>
<evidence type="ECO:0000259" key="6">
    <source>
        <dbReference type="Pfam" id="PF25944"/>
    </source>
</evidence>
<dbReference type="Proteomes" id="UP000552700">
    <property type="component" value="Unassembled WGS sequence"/>
</dbReference>
<keyword evidence="9" id="KW-1185">Reference proteome</keyword>
<dbReference type="EMBL" id="JACIJP010000002">
    <property type="protein sequence ID" value="MBB6124248.1"/>
    <property type="molecule type" value="Genomic_DNA"/>
</dbReference>
<dbReference type="GO" id="GO:0022857">
    <property type="term" value="F:transmembrane transporter activity"/>
    <property type="evidence" value="ECO:0007669"/>
    <property type="project" value="InterPro"/>
</dbReference>
<comment type="caution">
    <text evidence="8">The sequence shown here is derived from an EMBL/GenBank/DDBJ whole genome shotgun (WGS) entry which is preliminary data.</text>
</comment>
<evidence type="ECO:0000313" key="8">
    <source>
        <dbReference type="EMBL" id="MBB6124248.1"/>
    </source>
</evidence>
<dbReference type="Gene3D" id="2.40.30.170">
    <property type="match status" value="1"/>
</dbReference>
<dbReference type="InterPro" id="IPR058626">
    <property type="entry name" value="MdtA-like_b-barrel"/>
</dbReference>
<comment type="similarity">
    <text evidence="2">Belongs to the membrane fusion protein (MFP) (TC 8.A.1) family.</text>
</comment>
<dbReference type="PANTHER" id="PTHR30158:SF3">
    <property type="entry name" value="MULTIDRUG EFFLUX PUMP SUBUNIT ACRA-RELATED"/>
    <property type="match status" value="1"/>
</dbReference>
<feature type="domain" description="Multidrug resistance protein MdtA-like alpha-helical hairpin" evidence="4">
    <location>
        <begin position="118"/>
        <end position="186"/>
    </location>
</feature>
<dbReference type="Pfam" id="PF25944">
    <property type="entry name" value="Beta-barrel_RND"/>
    <property type="match status" value="1"/>
</dbReference>
<feature type="domain" description="Multidrug resistance protein MdtA-like C-terminal permuted SH3" evidence="7">
    <location>
        <begin position="314"/>
        <end position="386"/>
    </location>
</feature>
<dbReference type="Pfam" id="PF25917">
    <property type="entry name" value="BSH_RND"/>
    <property type="match status" value="1"/>
</dbReference>
<name>A0A841J6S0_9SPHN</name>
<evidence type="ECO:0000256" key="2">
    <source>
        <dbReference type="ARBA" id="ARBA00009477"/>
    </source>
</evidence>
<dbReference type="Gene3D" id="2.40.50.100">
    <property type="match status" value="1"/>
</dbReference>
<organism evidence="8 9">
    <name type="scientific">Sphingobium subterraneum</name>
    <dbReference type="NCBI Taxonomy" id="627688"/>
    <lineage>
        <taxon>Bacteria</taxon>
        <taxon>Pseudomonadati</taxon>
        <taxon>Pseudomonadota</taxon>
        <taxon>Alphaproteobacteria</taxon>
        <taxon>Sphingomonadales</taxon>
        <taxon>Sphingomonadaceae</taxon>
        <taxon>Sphingobium</taxon>
    </lineage>
</organism>